<comment type="caution">
    <text evidence="2">The sequence shown here is derived from an EMBL/GenBank/DDBJ whole genome shotgun (WGS) entry which is preliminary data.</text>
</comment>
<dbReference type="Proteomes" id="UP000024635">
    <property type="component" value="Unassembled WGS sequence"/>
</dbReference>
<reference evidence="3" key="1">
    <citation type="journal article" date="2015" name="Nat. Genet.">
        <title>The genome and transcriptome of the zoonotic hookworm Ancylostoma ceylanicum identify infection-specific gene families.</title>
        <authorList>
            <person name="Schwarz E.M."/>
            <person name="Hu Y."/>
            <person name="Antoshechkin I."/>
            <person name="Miller M.M."/>
            <person name="Sternberg P.W."/>
            <person name="Aroian R.V."/>
        </authorList>
    </citation>
    <scope>NUCLEOTIDE SEQUENCE</scope>
    <source>
        <strain evidence="3">HY135</strain>
    </source>
</reference>
<feature type="signal peptide" evidence="1">
    <location>
        <begin position="1"/>
        <end position="18"/>
    </location>
</feature>
<organism evidence="2 3">
    <name type="scientific">Ancylostoma ceylanicum</name>
    <dbReference type="NCBI Taxonomy" id="53326"/>
    <lineage>
        <taxon>Eukaryota</taxon>
        <taxon>Metazoa</taxon>
        <taxon>Ecdysozoa</taxon>
        <taxon>Nematoda</taxon>
        <taxon>Chromadorea</taxon>
        <taxon>Rhabditida</taxon>
        <taxon>Rhabditina</taxon>
        <taxon>Rhabditomorpha</taxon>
        <taxon>Strongyloidea</taxon>
        <taxon>Ancylostomatidae</taxon>
        <taxon>Ancylostomatinae</taxon>
        <taxon>Ancylostoma</taxon>
    </lineage>
</organism>
<dbReference type="AlphaFoldDB" id="A0A016UN55"/>
<evidence type="ECO:0000313" key="2">
    <source>
        <dbReference type="EMBL" id="EYC16829.1"/>
    </source>
</evidence>
<accession>A0A016UN55</accession>
<keyword evidence="1" id="KW-0732">Signal</keyword>
<gene>
    <name evidence="2" type="primary">Acey_s0032.g2516</name>
    <name evidence="2" type="ORF">Y032_0032g2516</name>
</gene>
<evidence type="ECO:0008006" key="4">
    <source>
        <dbReference type="Google" id="ProtNLM"/>
    </source>
</evidence>
<protein>
    <recommendedName>
        <fullName evidence="4">Sulfur globule protein CV3 family protein</fullName>
    </recommendedName>
</protein>
<keyword evidence="3" id="KW-1185">Reference proteome</keyword>
<dbReference type="EMBL" id="JARK01001368">
    <property type="protein sequence ID" value="EYC16829.1"/>
    <property type="molecule type" value="Genomic_DNA"/>
</dbReference>
<evidence type="ECO:0000256" key="1">
    <source>
        <dbReference type="SAM" id="SignalP"/>
    </source>
</evidence>
<dbReference type="PROSITE" id="PS51257">
    <property type="entry name" value="PROKAR_LIPOPROTEIN"/>
    <property type="match status" value="1"/>
</dbReference>
<evidence type="ECO:0000313" key="3">
    <source>
        <dbReference type="Proteomes" id="UP000024635"/>
    </source>
</evidence>
<name>A0A016UN55_9BILA</name>
<feature type="chain" id="PRO_5001492543" description="Sulfur globule protein CV3 family protein" evidence="1">
    <location>
        <begin position="19"/>
        <end position="85"/>
    </location>
</feature>
<sequence>MRSFLLIILMVAIVACSALEEFQDEPRSLRAKRQWGWGFPFYRPWLPWRPWGYGFRPWGYYYRPWWGYGMGWARPWYPGFAPWRQ</sequence>
<proteinExistence type="predicted"/>